<evidence type="ECO:0000313" key="2">
    <source>
        <dbReference type="EMBL" id="KAK1371723.1"/>
    </source>
</evidence>
<feature type="compositionally biased region" description="Polar residues" evidence="1">
    <location>
        <begin position="63"/>
        <end position="78"/>
    </location>
</feature>
<dbReference type="Gene3D" id="3.30.890.10">
    <property type="entry name" value="Methyl-cpg-binding Protein 2, Chain A"/>
    <property type="match status" value="1"/>
</dbReference>
<evidence type="ECO:0000313" key="3">
    <source>
        <dbReference type="Proteomes" id="UP001237642"/>
    </source>
</evidence>
<gene>
    <name evidence="2" type="ORF">POM88_037815</name>
</gene>
<evidence type="ECO:0000256" key="1">
    <source>
        <dbReference type="SAM" id="MobiDB-lite"/>
    </source>
</evidence>
<sequence length="201" mass="23274">MASSSNLKGKSVVNEEEEILCPLPLAMYNPQQTEHEQNQLYCSESEDIDDEEADHEEKESQSNHAPRTLKSSVMSTKTGRYDISATDEKKIQEMDEVFQTSPEFEKYRNSWIPVAERLKGWTIETRERANQGRIEKFYYHNSLTRQLRSKKQVYSFIRYGLVSTAAENLSPLPKRQRSQTPKEAVEAFLGESRNNLNNFKG</sequence>
<keyword evidence="3" id="KW-1185">Reference proteome</keyword>
<feature type="compositionally biased region" description="Acidic residues" evidence="1">
    <location>
        <begin position="44"/>
        <end position="54"/>
    </location>
</feature>
<proteinExistence type="predicted"/>
<name>A0AAD8HRT6_9APIA</name>
<organism evidence="2 3">
    <name type="scientific">Heracleum sosnowskyi</name>
    <dbReference type="NCBI Taxonomy" id="360622"/>
    <lineage>
        <taxon>Eukaryota</taxon>
        <taxon>Viridiplantae</taxon>
        <taxon>Streptophyta</taxon>
        <taxon>Embryophyta</taxon>
        <taxon>Tracheophyta</taxon>
        <taxon>Spermatophyta</taxon>
        <taxon>Magnoliopsida</taxon>
        <taxon>eudicotyledons</taxon>
        <taxon>Gunneridae</taxon>
        <taxon>Pentapetalae</taxon>
        <taxon>asterids</taxon>
        <taxon>campanulids</taxon>
        <taxon>Apiales</taxon>
        <taxon>Apiaceae</taxon>
        <taxon>Apioideae</taxon>
        <taxon>apioid superclade</taxon>
        <taxon>Tordylieae</taxon>
        <taxon>Tordyliinae</taxon>
        <taxon>Heracleum</taxon>
    </lineage>
</organism>
<accession>A0AAD8HRT6</accession>
<dbReference type="Proteomes" id="UP001237642">
    <property type="component" value="Unassembled WGS sequence"/>
</dbReference>
<reference evidence="2" key="2">
    <citation type="submission" date="2023-05" db="EMBL/GenBank/DDBJ databases">
        <authorList>
            <person name="Schelkunov M.I."/>
        </authorList>
    </citation>
    <scope>NUCLEOTIDE SEQUENCE</scope>
    <source>
        <strain evidence="2">Hsosn_3</strain>
        <tissue evidence="2">Leaf</tissue>
    </source>
</reference>
<feature type="region of interest" description="Disordered" evidence="1">
    <location>
        <begin position="30"/>
        <end position="78"/>
    </location>
</feature>
<protein>
    <submittedName>
        <fullName evidence="2">Uncharacterized protein</fullName>
    </submittedName>
</protein>
<dbReference type="EMBL" id="JAUIZM010000008">
    <property type="protein sequence ID" value="KAK1371723.1"/>
    <property type="molecule type" value="Genomic_DNA"/>
</dbReference>
<comment type="caution">
    <text evidence="2">The sequence shown here is derived from an EMBL/GenBank/DDBJ whole genome shotgun (WGS) entry which is preliminary data.</text>
</comment>
<dbReference type="AlphaFoldDB" id="A0AAD8HRT6"/>
<reference evidence="2" key="1">
    <citation type="submission" date="2023-02" db="EMBL/GenBank/DDBJ databases">
        <title>Genome of toxic invasive species Heracleum sosnowskyi carries increased number of genes despite the absence of recent whole-genome duplications.</title>
        <authorList>
            <person name="Schelkunov M."/>
            <person name="Shtratnikova V."/>
            <person name="Makarenko M."/>
            <person name="Klepikova A."/>
            <person name="Omelchenko D."/>
            <person name="Novikova G."/>
            <person name="Obukhova E."/>
            <person name="Bogdanov V."/>
            <person name="Penin A."/>
            <person name="Logacheva M."/>
        </authorList>
    </citation>
    <scope>NUCLEOTIDE SEQUENCE</scope>
    <source>
        <strain evidence="2">Hsosn_3</strain>
        <tissue evidence="2">Leaf</tissue>
    </source>
</reference>